<accession>A0A507CE71</accession>
<gene>
    <name evidence="2" type="ORF">SeMB42_g06245</name>
</gene>
<name>A0A507CE71_9FUNG</name>
<dbReference type="VEuPathDB" id="FungiDB:SeMB42_g06245"/>
<protein>
    <submittedName>
        <fullName evidence="2">Uncharacterized protein</fullName>
    </submittedName>
</protein>
<reference evidence="2 3" key="1">
    <citation type="journal article" date="2019" name="Sci. Rep.">
        <title>Comparative genomics of chytrid fungi reveal insights into the obligate biotrophic and pathogenic lifestyle of Synchytrium endobioticum.</title>
        <authorList>
            <person name="van de Vossenberg B.T.L.H."/>
            <person name="Warris S."/>
            <person name="Nguyen H.D.T."/>
            <person name="van Gent-Pelzer M.P.E."/>
            <person name="Joly D.L."/>
            <person name="van de Geest H.C."/>
            <person name="Bonants P.J.M."/>
            <person name="Smith D.S."/>
            <person name="Levesque C.A."/>
            <person name="van der Lee T.A.J."/>
        </authorList>
    </citation>
    <scope>NUCLEOTIDE SEQUENCE [LARGE SCALE GENOMIC DNA]</scope>
    <source>
        <strain evidence="2 3">MB42</strain>
    </source>
</reference>
<dbReference type="AlphaFoldDB" id="A0A507CE71"/>
<feature type="region of interest" description="Disordered" evidence="1">
    <location>
        <begin position="24"/>
        <end position="46"/>
    </location>
</feature>
<dbReference type="EMBL" id="QEAN01000338">
    <property type="protein sequence ID" value="TPX39810.1"/>
    <property type="molecule type" value="Genomic_DNA"/>
</dbReference>
<proteinExistence type="predicted"/>
<sequence>MTLPALPTVFFSDVARILSKARNEGALRNSAAEAPPRPLLSTPESPKHVNVKVHNCLHICSIKQRLLKPLLQELPYNIKGIDKNAYYIIVTLPGPYQGIVLLATKQHHGTCIMV</sequence>
<keyword evidence="3" id="KW-1185">Reference proteome</keyword>
<organism evidence="2 3">
    <name type="scientific">Synchytrium endobioticum</name>
    <dbReference type="NCBI Taxonomy" id="286115"/>
    <lineage>
        <taxon>Eukaryota</taxon>
        <taxon>Fungi</taxon>
        <taxon>Fungi incertae sedis</taxon>
        <taxon>Chytridiomycota</taxon>
        <taxon>Chytridiomycota incertae sedis</taxon>
        <taxon>Chytridiomycetes</taxon>
        <taxon>Synchytriales</taxon>
        <taxon>Synchytriaceae</taxon>
        <taxon>Synchytrium</taxon>
    </lineage>
</organism>
<evidence type="ECO:0000256" key="1">
    <source>
        <dbReference type="SAM" id="MobiDB-lite"/>
    </source>
</evidence>
<comment type="caution">
    <text evidence="2">The sequence shown here is derived from an EMBL/GenBank/DDBJ whole genome shotgun (WGS) entry which is preliminary data.</text>
</comment>
<evidence type="ECO:0000313" key="2">
    <source>
        <dbReference type="EMBL" id="TPX39810.1"/>
    </source>
</evidence>
<evidence type="ECO:0000313" key="3">
    <source>
        <dbReference type="Proteomes" id="UP000317494"/>
    </source>
</evidence>
<dbReference type="Proteomes" id="UP000317494">
    <property type="component" value="Unassembled WGS sequence"/>
</dbReference>